<dbReference type="EMBL" id="KV015057">
    <property type="protein sequence ID" value="KZV20899.1"/>
    <property type="molecule type" value="Genomic_DNA"/>
</dbReference>
<dbReference type="AlphaFoldDB" id="A0A2Z7ANS5"/>
<sequence>MAPARNLKSSQNSKNSLVLIFIELLATPQSKAQTQLQDQALTTRPKAIAFGKAAGARSYNACKGESSTGMGDILGISRDRAGGWERVRLISKGIETAPALPADIADVIVADHNFFQSAMLTSSLLITASSNRNADVTVAHLASSKLQQPSTPLSHPSWVMCPDARVDSVRGRLVTHAMSLFDFQDVCMVVGSQATLDLPMVVDLIGIFELKGPYCTLTMTDWFLQALSVIPRGSWDDVARRFSMIRWVVRKCGFGVTNVVSPRLAVSLNH</sequence>
<keyword evidence="2" id="KW-1185">Reference proteome</keyword>
<reference evidence="1 2" key="1">
    <citation type="journal article" date="2015" name="Proc. Natl. Acad. Sci. U.S.A.">
        <title>The resurrection genome of Boea hygrometrica: A blueprint for survival of dehydration.</title>
        <authorList>
            <person name="Xiao L."/>
            <person name="Yang G."/>
            <person name="Zhang L."/>
            <person name="Yang X."/>
            <person name="Zhao S."/>
            <person name="Ji Z."/>
            <person name="Zhou Q."/>
            <person name="Hu M."/>
            <person name="Wang Y."/>
            <person name="Chen M."/>
            <person name="Xu Y."/>
            <person name="Jin H."/>
            <person name="Xiao X."/>
            <person name="Hu G."/>
            <person name="Bao F."/>
            <person name="Hu Y."/>
            <person name="Wan P."/>
            <person name="Li L."/>
            <person name="Deng X."/>
            <person name="Kuang T."/>
            <person name="Xiang C."/>
            <person name="Zhu J.K."/>
            <person name="Oliver M.J."/>
            <person name="He Y."/>
        </authorList>
    </citation>
    <scope>NUCLEOTIDE SEQUENCE [LARGE SCALE GENOMIC DNA]</scope>
    <source>
        <strain evidence="2">cv. XS01</strain>
    </source>
</reference>
<protein>
    <submittedName>
        <fullName evidence="1">Nuclear cap-binding protein subunit 1</fullName>
    </submittedName>
</protein>
<proteinExistence type="predicted"/>
<evidence type="ECO:0000313" key="1">
    <source>
        <dbReference type="EMBL" id="KZV20899.1"/>
    </source>
</evidence>
<name>A0A2Z7ANS5_9LAMI</name>
<organism evidence="1 2">
    <name type="scientific">Dorcoceras hygrometricum</name>
    <dbReference type="NCBI Taxonomy" id="472368"/>
    <lineage>
        <taxon>Eukaryota</taxon>
        <taxon>Viridiplantae</taxon>
        <taxon>Streptophyta</taxon>
        <taxon>Embryophyta</taxon>
        <taxon>Tracheophyta</taxon>
        <taxon>Spermatophyta</taxon>
        <taxon>Magnoliopsida</taxon>
        <taxon>eudicotyledons</taxon>
        <taxon>Gunneridae</taxon>
        <taxon>Pentapetalae</taxon>
        <taxon>asterids</taxon>
        <taxon>lamiids</taxon>
        <taxon>Lamiales</taxon>
        <taxon>Gesneriaceae</taxon>
        <taxon>Didymocarpoideae</taxon>
        <taxon>Trichosporeae</taxon>
        <taxon>Loxocarpinae</taxon>
        <taxon>Dorcoceras</taxon>
    </lineage>
</organism>
<evidence type="ECO:0000313" key="2">
    <source>
        <dbReference type="Proteomes" id="UP000250235"/>
    </source>
</evidence>
<accession>A0A2Z7ANS5</accession>
<gene>
    <name evidence="1" type="ORF">F511_27768</name>
</gene>
<dbReference type="Proteomes" id="UP000250235">
    <property type="component" value="Unassembled WGS sequence"/>
</dbReference>